<dbReference type="EMBL" id="CP076134">
    <property type="protein sequence ID" value="QWG11744.1"/>
    <property type="molecule type" value="Genomic_DNA"/>
</dbReference>
<accession>A0A975RLI8</accession>
<proteinExistence type="predicted"/>
<dbReference type="RefSeq" id="WP_215620605.1">
    <property type="nucleotide sequence ID" value="NZ_CP076134.1"/>
</dbReference>
<dbReference type="GO" id="GO:0051996">
    <property type="term" value="F:squalene synthase [NAD(P)H] activity"/>
    <property type="evidence" value="ECO:0007669"/>
    <property type="project" value="UniProtKB-EC"/>
</dbReference>
<dbReference type="Gene3D" id="1.10.600.10">
    <property type="entry name" value="Farnesyl Diphosphate Synthase"/>
    <property type="match status" value="1"/>
</dbReference>
<dbReference type="SFLD" id="SFLDG01018">
    <property type="entry name" value="Squalene/Phytoene_Synthase_Lik"/>
    <property type="match status" value="1"/>
</dbReference>
<dbReference type="AlphaFoldDB" id="A0A975RLI8"/>
<dbReference type="SFLD" id="SFLDG01212">
    <property type="entry name" value="Phytoene_synthase_like"/>
    <property type="match status" value="1"/>
</dbReference>
<keyword evidence="1" id="KW-0808">Transferase</keyword>
<dbReference type="GO" id="GO:0004311">
    <property type="term" value="F:geranylgeranyl diphosphate synthase activity"/>
    <property type="evidence" value="ECO:0007669"/>
    <property type="project" value="InterPro"/>
</dbReference>
<dbReference type="InterPro" id="IPR044843">
    <property type="entry name" value="Trans_IPPS_bact-type"/>
</dbReference>
<dbReference type="Proteomes" id="UP000680839">
    <property type="component" value="Chromosome"/>
</dbReference>
<dbReference type="Pfam" id="PF00494">
    <property type="entry name" value="SQS_PSY"/>
    <property type="match status" value="1"/>
</dbReference>
<evidence type="ECO:0000313" key="1">
    <source>
        <dbReference type="EMBL" id="QWG11744.1"/>
    </source>
</evidence>
<dbReference type="InterPro" id="IPR008949">
    <property type="entry name" value="Isoprenoid_synthase_dom_sf"/>
</dbReference>
<dbReference type="PANTHER" id="PTHR31480">
    <property type="entry name" value="BIFUNCTIONAL LYCOPENE CYCLASE/PHYTOENE SYNTHASE"/>
    <property type="match status" value="1"/>
</dbReference>
<evidence type="ECO:0000313" key="2">
    <source>
        <dbReference type="Proteomes" id="UP000680839"/>
    </source>
</evidence>
<reference evidence="1" key="1">
    <citation type="submission" date="2021-06" db="EMBL/GenBank/DDBJ databases">
        <title>Bradyrhizobium sp. S2-20-1 Genome sequencing.</title>
        <authorList>
            <person name="Jin L."/>
        </authorList>
    </citation>
    <scope>NUCLEOTIDE SEQUENCE</scope>
    <source>
        <strain evidence="1">S2-20-1</strain>
    </source>
</reference>
<organism evidence="1 2">
    <name type="scientific">Bradyrhizobium sediminis</name>
    <dbReference type="NCBI Taxonomy" id="2840469"/>
    <lineage>
        <taxon>Bacteria</taxon>
        <taxon>Pseudomonadati</taxon>
        <taxon>Pseudomonadota</taxon>
        <taxon>Alphaproteobacteria</taxon>
        <taxon>Hyphomicrobiales</taxon>
        <taxon>Nitrobacteraceae</taxon>
        <taxon>Bradyrhizobium</taxon>
    </lineage>
</organism>
<dbReference type="SFLD" id="SFLDS00005">
    <property type="entry name" value="Isoprenoid_Synthase_Type_I"/>
    <property type="match status" value="1"/>
</dbReference>
<dbReference type="EC" id="2.5.1.21" evidence="1"/>
<sequence>MTSASELRSGKTHRDENFPVASWIIHPRHRALILAYYNFVRTADDIADHATLEDGEKLRLLDLLEAELLGNGDTQPEAVNLRRALAERSMPPRHALDVLIAFRMDVTKLRYENWDEVIHYCRYSAMPVGRFMLDVHGESTSTWAASDALCAGLQINNHLQDCGKDFRQLNRVYLPRDALAASGASVEELGAERSSAPLLQCLHALAVRTEALLDESKSLSAGVRDIRLGCEISVIQAFADRIVQMLKVRDPLSERVHLNPLELLGHSLGGIASELGRRATGRRPVSKPAAGA</sequence>
<dbReference type="InterPro" id="IPR017827">
    <property type="entry name" value="HSQ_synthase_HpnC"/>
</dbReference>
<dbReference type="NCBIfam" id="TIGR03464">
    <property type="entry name" value="HpnC"/>
    <property type="match status" value="1"/>
</dbReference>
<name>A0A975RLI8_9BRAD</name>
<protein>
    <submittedName>
        <fullName evidence="1">Squalene synthase HpnC</fullName>
        <ecNumber evidence="1">2.5.1.21</ecNumber>
    </submittedName>
</protein>
<gene>
    <name evidence="1" type="primary">hpnC</name>
    <name evidence="1" type="ORF">KMZ29_18705</name>
</gene>
<dbReference type="SUPFAM" id="SSF48576">
    <property type="entry name" value="Terpenoid synthases"/>
    <property type="match status" value="1"/>
</dbReference>
<dbReference type="InterPro" id="IPR002060">
    <property type="entry name" value="Squ/phyt_synthse"/>
</dbReference>